<evidence type="ECO:0000313" key="2">
    <source>
        <dbReference type="Proteomes" id="UP001062443"/>
    </source>
</evidence>
<proteinExistence type="predicted"/>
<name>A0ABQ0QJM4_9PROT</name>
<gene>
    <name evidence="1" type="ORF">AA106556_1364</name>
</gene>
<organism evidence="1 2">
    <name type="scientific">Neokomagataea tanensis NBRC 106556</name>
    <dbReference type="NCBI Taxonomy" id="1223519"/>
    <lineage>
        <taxon>Bacteria</taxon>
        <taxon>Pseudomonadati</taxon>
        <taxon>Pseudomonadota</taxon>
        <taxon>Alphaproteobacteria</taxon>
        <taxon>Acetobacterales</taxon>
        <taxon>Acetobacteraceae</taxon>
        <taxon>Neokomagataea</taxon>
    </lineage>
</organism>
<comment type="caution">
    <text evidence="1">The sequence shown here is derived from an EMBL/GenBank/DDBJ whole genome shotgun (WGS) entry which is preliminary data.</text>
</comment>
<dbReference type="EMBL" id="BAQB01000020">
    <property type="protein sequence ID" value="GBR47184.1"/>
    <property type="molecule type" value="Genomic_DNA"/>
</dbReference>
<protein>
    <recommendedName>
        <fullName evidence="3">Transposase</fullName>
    </recommendedName>
</protein>
<sequence>MILSDNGKALLKILIPYLEHVEIRGDSVRKCPTYSEILHEIMPGRRLERGDDAGKLLKHMGLDDLAEWTKNKEFPAITGLIVRKTERDPGIGYYNIIKETGIQWHDHIKNAKNFNWKAYL</sequence>
<evidence type="ECO:0000313" key="1">
    <source>
        <dbReference type="EMBL" id="GBR47184.1"/>
    </source>
</evidence>
<accession>A0ABQ0QJM4</accession>
<evidence type="ECO:0008006" key="3">
    <source>
        <dbReference type="Google" id="ProtNLM"/>
    </source>
</evidence>
<dbReference type="RefSeq" id="WP_157070926.1">
    <property type="nucleotide sequence ID" value="NZ_BAQB01000020.1"/>
</dbReference>
<reference evidence="1" key="1">
    <citation type="submission" date="2013-04" db="EMBL/GenBank/DDBJ databases">
        <title>The genome sequencing project of 58 acetic acid bacteria.</title>
        <authorList>
            <person name="Okamoto-Kainuma A."/>
            <person name="Ishikawa M."/>
            <person name="Umino S."/>
            <person name="Koizumi Y."/>
            <person name="Shiwa Y."/>
            <person name="Yoshikawa H."/>
            <person name="Matsutani M."/>
            <person name="Matsushita K."/>
        </authorList>
    </citation>
    <scope>NUCLEOTIDE SEQUENCE</scope>
    <source>
        <strain evidence="1">NBRC 106556</strain>
    </source>
</reference>
<keyword evidence="2" id="KW-1185">Reference proteome</keyword>
<dbReference type="Proteomes" id="UP001062443">
    <property type="component" value="Unassembled WGS sequence"/>
</dbReference>